<reference evidence="2 6" key="2">
    <citation type="journal article" date="2019" name="Nat. Med.">
        <title>A library of human gut bacterial isolates paired with longitudinal multiomics data enables mechanistic microbiome research.</title>
        <authorList>
            <person name="Poyet M."/>
            <person name="Groussin M."/>
            <person name="Gibbons S.M."/>
            <person name="Avila-Pacheco J."/>
            <person name="Jiang X."/>
            <person name="Kearney S.M."/>
            <person name="Perrotta A.R."/>
            <person name="Berdy B."/>
            <person name="Zhao S."/>
            <person name="Lieberman T.D."/>
            <person name="Swanson P.K."/>
            <person name="Smith M."/>
            <person name="Roesemann S."/>
            <person name="Alexander J.E."/>
            <person name="Rich S.A."/>
            <person name="Livny J."/>
            <person name="Vlamakis H."/>
            <person name="Clish C."/>
            <person name="Bullock K."/>
            <person name="Deik A."/>
            <person name="Scott J."/>
            <person name="Pierce K.A."/>
            <person name="Xavier R.J."/>
            <person name="Alm E.J."/>
        </authorList>
    </citation>
    <scope>NUCLEOTIDE SEQUENCE [LARGE SCALE GENOMIC DNA]</scope>
    <source>
        <strain evidence="2 6">BIOML-A12</strain>
    </source>
</reference>
<dbReference type="EMBL" id="CYZN01000020">
    <property type="protein sequence ID" value="CUO43316.1"/>
    <property type="molecule type" value="Genomic_DNA"/>
</dbReference>
<dbReference type="Proteomes" id="UP000366766">
    <property type="component" value="Unassembled WGS sequence"/>
</dbReference>
<evidence type="ECO:0000313" key="3">
    <source>
        <dbReference type="EMBL" id="VUX63682.1"/>
    </source>
</evidence>
<evidence type="ECO:0000313" key="1">
    <source>
        <dbReference type="EMBL" id="CUO43316.1"/>
    </source>
</evidence>
<dbReference type="RefSeq" id="WP_055200934.1">
    <property type="nucleotide sequence ID" value="NZ_AP031426.1"/>
</dbReference>
<evidence type="ECO:0000313" key="2">
    <source>
        <dbReference type="EMBL" id="MZS90396.1"/>
    </source>
</evidence>
<dbReference type="EMBL" id="WWVF01000036">
    <property type="protein sequence ID" value="MZS90396.1"/>
    <property type="molecule type" value="Genomic_DNA"/>
</dbReference>
<proteinExistence type="predicted"/>
<reference evidence="3 5" key="3">
    <citation type="submission" date="2019-07" db="EMBL/GenBank/DDBJ databases">
        <authorList>
            <person name="Chang H.-W."/>
            <person name="Raman A."/>
            <person name="Venkatesh S."/>
            <person name="Gehrig J."/>
        </authorList>
    </citation>
    <scope>NUCLEOTIDE SEQUENCE [LARGE SCALE GENOMIC DNA]</scope>
    <source>
        <strain evidence="3">Blautia_wexlerae_LFYP_14</strain>
    </source>
</reference>
<evidence type="ECO:0000313" key="5">
    <source>
        <dbReference type="Proteomes" id="UP000366766"/>
    </source>
</evidence>
<dbReference type="eggNOG" id="ENOG5033FK0">
    <property type="taxonomic scope" value="Bacteria"/>
</dbReference>
<dbReference type="Pfam" id="PF12646">
    <property type="entry name" value="DUF3783"/>
    <property type="match status" value="1"/>
</dbReference>
<organism evidence="1 4">
    <name type="scientific">Blautia wexlerae</name>
    <dbReference type="NCBI Taxonomy" id="418240"/>
    <lineage>
        <taxon>Bacteria</taxon>
        <taxon>Bacillati</taxon>
        <taxon>Bacillota</taxon>
        <taxon>Clostridia</taxon>
        <taxon>Lachnospirales</taxon>
        <taxon>Lachnospiraceae</taxon>
        <taxon>Blautia</taxon>
    </lineage>
</organism>
<dbReference type="Proteomes" id="UP000095431">
    <property type="component" value="Unassembled WGS sequence"/>
</dbReference>
<dbReference type="EMBL" id="CABHOF010000030">
    <property type="protein sequence ID" value="VUX63682.1"/>
    <property type="molecule type" value="Genomic_DNA"/>
</dbReference>
<gene>
    <name evidence="3" type="ORF">BWLFYP14_01047</name>
    <name evidence="1" type="ORF">ERS852478_02800</name>
    <name evidence="2" type="ORF">GT712_15290</name>
</gene>
<sequence>MKPTILLINFQDQQKLRKLKMALLPFKLRIKTIEPQDYSQPIGYLAGVKEISQVQIPSALIPQEQMEKEMLILAGITGNLFDQVLYTLRKAGTPVDYKAVLTEHNQNWNCMQLYKELEKEHNMYHPS</sequence>
<reference evidence="1 4" key="1">
    <citation type="submission" date="2015-09" db="EMBL/GenBank/DDBJ databases">
        <authorList>
            <consortium name="Pathogen Informatics"/>
        </authorList>
    </citation>
    <scope>NUCLEOTIDE SEQUENCE [LARGE SCALE GENOMIC DNA]</scope>
    <source>
        <strain evidence="1 4">2789STDY5834863</strain>
    </source>
</reference>
<accession>A0A174F3D2</accession>
<dbReference type="AlphaFoldDB" id="A0A174F3D2"/>
<dbReference type="InterPro" id="IPR016621">
    <property type="entry name" value="UCP014543"/>
</dbReference>
<protein>
    <submittedName>
        <fullName evidence="2">DUF3783 domain-containing protein</fullName>
    </submittedName>
    <submittedName>
        <fullName evidence="1">Domain of uncharacterized function (DUF3783)</fullName>
    </submittedName>
</protein>
<name>A0A174F3D2_9FIRM</name>
<evidence type="ECO:0000313" key="4">
    <source>
        <dbReference type="Proteomes" id="UP000095431"/>
    </source>
</evidence>
<dbReference type="Proteomes" id="UP000477156">
    <property type="component" value="Unassembled WGS sequence"/>
</dbReference>
<evidence type="ECO:0000313" key="6">
    <source>
        <dbReference type="Proteomes" id="UP000477156"/>
    </source>
</evidence>
<keyword evidence="5" id="KW-1185">Reference proteome</keyword>